<evidence type="ECO:0000313" key="3">
    <source>
        <dbReference type="EMBL" id="CAK0787405.1"/>
    </source>
</evidence>
<proteinExistence type="predicted"/>
<feature type="region of interest" description="Disordered" evidence="1">
    <location>
        <begin position="208"/>
        <end position="235"/>
    </location>
</feature>
<evidence type="ECO:0000256" key="1">
    <source>
        <dbReference type="SAM" id="MobiDB-lite"/>
    </source>
</evidence>
<comment type="caution">
    <text evidence="3">The sequence shown here is derived from an EMBL/GenBank/DDBJ whole genome shotgun (WGS) entry which is preliminary data.</text>
</comment>
<reference evidence="3 4" key="1">
    <citation type="submission" date="2023-10" db="EMBL/GenBank/DDBJ databases">
        <authorList>
            <person name="Maclean D."/>
            <person name="Macfadyen A."/>
        </authorList>
    </citation>
    <scope>NUCLEOTIDE SEQUENCE [LARGE SCALE GENOMIC DNA]</scope>
</reference>
<dbReference type="EMBL" id="CAUYUE010000017">
    <property type="protein sequence ID" value="CAK0787405.1"/>
    <property type="molecule type" value="Genomic_DNA"/>
</dbReference>
<evidence type="ECO:0000313" key="4">
    <source>
        <dbReference type="Proteomes" id="UP001314263"/>
    </source>
</evidence>
<dbReference type="AlphaFoldDB" id="A0AAV1ILR5"/>
<evidence type="ECO:0000256" key="2">
    <source>
        <dbReference type="SAM" id="SignalP"/>
    </source>
</evidence>
<name>A0AAV1ILR5_9CHLO</name>
<keyword evidence="2" id="KW-0732">Signal</keyword>
<dbReference type="Proteomes" id="UP001314263">
    <property type="component" value="Unassembled WGS sequence"/>
</dbReference>
<accession>A0AAV1ILR5</accession>
<keyword evidence="4" id="KW-1185">Reference proteome</keyword>
<sequence>MALLRVAMLLCCILVSSFVSTHAQLSQILQVAGETANKAADAAAKPTVPKNFKMPKQINSYADYLKYAGQANGIIPVTPEAESDAAMSPNAAPGPMSEGSALAPATAMAAMGQPALQSFQQGADGNFNPTIQDWVTAYKPVDKALNKVFETRITNANARQVQFNLAVAAAPLQMLINDQVIKQQQEGKSFISNLVSTFSGKKDASSLFSNPLTGRTTTAPTAAAPAPVAETGSTVTAANPAISTSTAQLMGSSQGVPASSVSLEAAAPAPVATAPAPAAATAMAAGDSGTALQANAGEQPYTGGTASLEQAARTPPNPLSSLLATFGKRKLLLK</sequence>
<feature type="chain" id="PRO_5043841556" evidence="2">
    <location>
        <begin position="24"/>
        <end position="334"/>
    </location>
</feature>
<organism evidence="3 4">
    <name type="scientific">Coccomyxa viridis</name>
    <dbReference type="NCBI Taxonomy" id="1274662"/>
    <lineage>
        <taxon>Eukaryota</taxon>
        <taxon>Viridiplantae</taxon>
        <taxon>Chlorophyta</taxon>
        <taxon>core chlorophytes</taxon>
        <taxon>Trebouxiophyceae</taxon>
        <taxon>Trebouxiophyceae incertae sedis</taxon>
        <taxon>Coccomyxaceae</taxon>
        <taxon>Coccomyxa</taxon>
    </lineage>
</organism>
<feature type="compositionally biased region" description="Low complexity" evidence="1">
    <location>
        <begin position="211"/>
        <end position="231"/>
    </location>
</feature>
<protein>
    <submittedName>
        <fullName evidence="3">Uncharacterized protein</fullName>
    </submittedName>
</protein>
<gene>
    <name evidence="3" type="ORF">CVIRNUC_010625</name>
</gene>
<feature type="signal peptide" evidence="2">
    <location>
        <begin position="1"/>
        <end position="23"/>
    </location>
</feature>